<dbReference type="EMBL" id="JBHTLT010000133">
    <property type="protein sequence ID" value="MFD1206983.1"/>
    <property type="molecule type" value="Genomic_DNA"/>
</dbReference>
<organism evidence="2 3">
    <name type="scientific">Sporosarcina contaminans</name>
    <dbReference type="NCBI Taxonomy" id="633403"/>
    <lineage>
        <taxon>Bacteria</taxon>
        <taxon>Bacillati</taxon>
        <taxon>Bacillota</taxon>
        <taxon>Bacilli</taxon>
        <taxon>Bacillales</taxon>
        <taxon>Caryophanaceae</taxon>
        <taxon>Sporosarcina</taxon>
    </lineage>
</organism>
<sequence>MKWKTKWVAAFFLVLAVFSFAKLEERGIVKKPVTQYITTGKDFVIMKKWVSSMLGDKDEDTIAVSADPVEEMPFSEYESMQPYMDGVLFSYTNVMPIRAQGDGLVVFTGFTRQSGKTVTVMYENGDEVTYGFVGSFEKLPYSTVKKGDTLALMSDEAIYLQVKREGVNLDAGLLSTYFSDGNQ</sequence>
<name>A0ABW3U2E5_9BACL</name>
<reference evidence="3" key="1">
    <citation type="journal article" date="2019" name="Int. J. Syst. Evol. Microbiol.">
        <title>The Global Catalogue of Microorganisms (GCM) 10K type strain sequencing project: providing services to taxonomists for standard genome sequencing and annotation.</title>
        <authorList>
            <consortium name="The Broad Institute Genomics Platform"/>
            <consortium name="The Broad Institute Genome Sequencing Center for Infectious Disease"/>
            <person name="Wu L."/>
            <person name="Ma J."/>
        </authorList>
    </citation>
    <scope>NUCLEOTIDE SEQUENCE [LARGE SCALE GENOMIC DNA]</scope>
    <source>
        <strain evidence="3">CCUG 53915</strain>
    </source>
</reference>
<dbReference type="Pfam" id="PF01551">
    <property type="entry name" value="Peptidase_M23"/>
    <property type="match status" value="1"/>
</dbReference>
<dbReference type="InterPro" id="IPR011055">
    <property type="entry name" value="Dup_hybrid_motif"/>
</dbReference>
<dbReference type="Proteomes" id="UP001597231">
    <property type="component" value="Unassembled WGS sequence"/>
</dbReference>
<feature type="domain" description="M23ase beta-sheet core" evidence="1">
    <location>
        <begin position="85"/>
        <end position="156"/>
    </location>
</feature>
<dbReference type="InterPro" id="IPR016047">
    <property type="entry name" value="M23ase_b-sheet_dom"/>
</dbReference>
<dbReference type="Gene3D" id="2.70.70.10">
    <property type="entry name" value="Glucose Permease (Domain IIA)"/>
    <property type="match status" value="1"/>
</dbReference>
<dbReference type="CDD" id="cd12797">
    <property type="entry name" value="M23_peptidase"/>
    <property type="match status" value="1"/>
</dbReference>
<accession>A0ABW3U2E5</accession>
<keyword evidence="3" id="KW-1185">Reference proteome</keyword>
<dbReference type="RefSeq" id="WP_336824446.1">
    <property type="nucleotide sequence ID" value="NZ_JBHTLT010000133.1"/>
</dbReference>
<comment type="caution">
    <text evidence="2">The sequence shown here is derived from an EMBL/GenBank/DDBJ whole genome shotgun (WGS) entry which is preliminary data.</text>
</comment>
<gene>
    <name evidence="2" type="ORF">ACFQ38_17940</name>
</gene>
<protein>
    <submittedName>
        <fullName evidence="2">Peptidoglycan DD-metalloendopeptidase family protein</fullName>
    </submittedName>
</protein>
<proteinExistence type="predicted"/>
<evidence type="ECO:0000313" key="3">
    <source>
        <dbReference type="Proteomes" id="UP001597231"/>
    </source>
</evidence>
<dbReference type="SUPFAM" id="SSF51261">
    <property type="entry name" value="Duplicated hybrid motif"/>
    <property type="match status" value="1"/>
</dbReference>
<evidence type="ECO:0000259" key="1">
    <source>
        <dbReference type="Pfam" id="PF01551"/>
    </source>
</evidence>
<evidence type="ECO:0000313" key="2">
    <source>
        <dbReference type="EMBL" id="MFD1206983.1"/>
    </source>
</evidence>